<sequence>MPPKKLKSYWGKSPAIDFLSYPSNIHTVDDKRSILMIGANDIRHILKTVSQRFKYENSPKINFYVLEEEASLYARFILLLCIATEKTKRFGLQQKAEFLLEIWGNSFIRVETLEYVQKMSQYIKKFVGDVSGLKSSIPFLDNSQLTMRERDEIYDEFHSWSKPVTGKEFDIRNSWDERLRSLLGVRYDSKTGVFDWDYQMRLAQRGRASIITSHKYNRWRLDGMAYSLRNADYNQPNVTLCTKIPFERNKVFQEMKVYLGDIVHSPFVSFGMECDDKELYKTANNVHINNGEDIAKYNALSMLYSIEHGKAFDKSITEEDNTKIMEVIEEDEEEANELLASSPWEMPFEPLSLDGITVSFLPCKAIKDLHKKRKYEHFFDDVFVNKDFLKDITEDFCKTLKPSANLTVDTAKYDASKTNENVSEIYDKLIDNIKILNFEVSLNDKDTDFIRAVFKDR</sequence>
<evidence type="ECO:0000256" key="4">
    <source>
        <dbReference type="ARBA" id="ARBA00024190"/>
    </source>
</evidence>
<proteinExistence type="inferred from homology"/>
<feature type="domain" description="DUF4470" evidence="5">
    <location>
        <begin position="10"/>
        <end position="108"/>
    </location>
</feature>
<dbReference type="Proteomes" id="UP000549394">
    <property type="component" value="Unassembled WGS sequence"/>
</dbReference>
<dbReference type="AlphaFoldDB" id="A0A7I8WCY2"/>
<keyword evidence="3" id="KW-0970">Cilium biogenesis/degradation</keyword>
<dbReference type="GO" id="GO:0070286">
    <property type="term" value="P:axonemal dynein complex assembly"/>
    <property type="evidence" value="ECO:0007669"/>
    <property type="project" value="InterPro"/>
</dbReference>
<keyword evidence="2" id="KW-0963">Cytoplasm</keyword>
<dbReference type="Pfam" id="PF14740">
    <property type="entry name" value="DUF4471"/>
    <property type="match status" value="1"/>
</dbReference>
<evidence type="ECO:0000313" key="7">
    <source>
        <dbReference type="EMBL" id="CAD5126017.1"/>
    </source>
</evidence>
<name>A0A7I8WCY2_9ANNE</name>
<dbReference type="PANTHER" id="PTHR22118">
    <property type="entry name" value="DYNEIN ASSEMBLY FACTOR 3, AXONEMAL"/>
    <property type="match status" value="1"/>
</dbReference>
<reference evidence="7 8" key="1">
    <citation type="submission" date="2020-08" db="EMBL/GenBank/DDBJ databases">
        <authorList>
            <person name="Hejnol A."/>
        </authorList>
    </citation>
    <scope>NUCLEOTIDE SEQUENCE [LARGE SCALE GENOMIC DNA]</scope>
</reference>
<evidence type="ECO:0000259" key="5">
    <source>
        <dbReference type="Pfam" id="PF14737"/>
    </source>
</evidence>
<dbReference type="Pfam" id="PF14737">
    <property type="entry name" value="DUF4470"/>
    <property type="match status" value="1"/>
</dbReference>
<gene>
    <name evidence="7" type="ORF">DGYR_LOCUS13305</name>
</gene>
<dbReference type="OrthoDB" id="538817at2759"/>
<dbReference type="InterPro" id="IPR027974">
    <property type="entry name" value="DUF4470"/>
</dbReference>
<protein>
    <submittedName>
        <fullName evidence="7">DgyrCDS14193</fullName>
    </submittedName>
</protein>
<comment type="subcellular location">
    <subcellularLocation>
        <location evidence="4">Dynein axonemal particle</location>
    </subcellularLocation>
</comment>
<accession>A0A7I8WCY2</accession>
<comment type="caution">
    <text evidence="7">The sequence shown here is derived from an EMBL/GenBank/DDBJ whole genome shotgun (WGS) entry which is preliminary data.</text>
</comment>
<evidence type="ECO:0000256" key="3">
    <source>
        <dbReference type="ARBA" id="ARBA00022794"/>
    </source>
</evidence>
<dbReference type="GO" id="GO:0044458">
    <property type="term" value="P:motile cilium assembly"/>
    <property type="evidence" value="ECO:0007669"/>
    <property type="project" value="TreeGrafter"/>
</dbReference>
<organism evidence="7 8">
    <name type="scientific">Dimorphilus gyrociliatus</name>
    <dbReference type="NCBI Taxonomy" id="2664684"/>
    <lineage>
        <taxon>Eukaryota</taxon>
        <taxon>Metazoa</taxon>
        <taxon>Spiralia</taxon>
        <taxon>Lophotrochozoa</taxon>
        <taxon>Annelida</taxon>
        <taxon>Polychaeta</taxon>
        <taxon>Polychaeta incertae sedis</taxon>
        <taxon>Dinophilidae</taxon>
        <taxon>Dimorphilus</taxon>
    </lineage>
</organism>
<keyword evidence="8" id="KW-1185">Reference proteome</keyword>
<evidence type="ECO:0000256" key="2">
    <source>
        <dbReference type="ARBA" id="ARBA00022490"/>
    </source>
</evidence>
<dbReference type="EMBL" id="CAJFCJ010000031">
    <property type="protein sequence ID" value="CAD5126017.1"/>
    <property type="molecule type" value="Genomic_DNA"/>
</dbReference>
<feature type="domain" description="Dynein assembly factor 3 C-terminal" evidence="6">
    <location>
        <begin position="141"/>
        <end position="433"/>
    </location>
</feature>
<evidence type="ECO:0000259" key="6">
    <source>
        <dbReference type="Pfam" id="PF14740"/>
    </source>
</evidence>
<evidence type="ECO:0000256" key="1">
    <source>
        <dbReference type="ARBA" id="ARBA00010449"/>
    </source>
</evidence>
<evidence type="ECO:0000313" key="8">
    <source>
        <dbReference type="Proteomes" id="UP000549394"/>
    </source>
</evidence>
<dbReference type="InterPro" id="IPR028235">
    <property type="entry name" value="DNAAF3_C"/>
</dbReference>
<dbReference type="PANTHER" id="PTHR22118:SF14">
    <property type="entry name" value="DYNEIN AXONEMAL ASSEMBLY FACTOR 3"/>
    <property type="match status" value="1"/>
</dbReference>
<dbReference type="InterPro" id="IPR039304">
    <property type="entry name" value="DNAAF3"/>
</dbReference>
<comment type="similarity">
    <text evidence="1">Belongs to the DNAAF3 family.</text>
</comment>
<dbReference type="GO" id="GO:0120293">
    <property type="term" value="C:dynein axonemal particle"/>
    <property type="evidence" value="ECO:0007669"/>
    <property type="project" value="UniProtKB-SubCell"/>
</dbReference>